<name>A0A8J6E2P3_9EUKA</name>
<protein>
    <submittedName>
        <fullName evidence="3">HD domain</fullName>
    </submittedName>
</protein>
<dbReference type="PANTHER" id="PTHR11373:SF4">
    <property type="entry name" value="DEOXYNUCLEOSIDE TRIPHOSPHATE TRIPHOSPHOHYDROLASE SAMHD1"/>
    <property type="match status" value="1"/>
</dbReference>
<dbReference type="OrthoDB" id="9991235at2759"/>
<reference evidence="3" key="1">
    <citation type="submission" date="2021-05" db="EMBL/GenBank/DDBJ databases">
        <title>A free-living protist that lacks canonical eukaryotic 1 DNA replication and segregation systems.</title>
        <authorList>
            <person name="Salas-Leiva D.E."/>
            <person name="Tromer E.C."/>
            <person name="Curtis B.A."/>
            <person name="Jerlstrom-Hultqvist J."/>
            <person name="Kolisko M."/>
            <person name="Yi Z."/>
            <person name="Salas-Leiva J.S."/>
            <person name="Gallot-Lavallee L."/>
            <person name="Kops G.J.P.L."/>
            <person name="Archibald J.M."/>
            <person name="Simpson A.G.B."/>
            <person name="Roger A.J."/>
        </authorList>
    </citation>
    <scope>NUCLEOTIDE SEQUENCE</scope>
    <source>
        <strain evidence="3">BICM</strain>
    </source>
</reference>
<dbReference type="EMBL" id="JAHDYR010000012">
    <property type="protein sequence ID" value="KAG9394928.1"/>
    <property type="molecule type" value="Genomic_DNA"/>
</dbReference>
<keyword evidence="4" id="KW-1185">Reference proteome</keyword>
<evidence type="ECO:0000313" key="4">
    <source>
        <dbReference type="Proteomes" id="UP000717585"/>
    </source>
</evidence>
<dbReference type="Gene3D" id="3.30.70.2760">
    <property type="match status" value="1"/>
</dbReference>
<sequence>MDTGHRFLASQQSVLKASRKKMVSDPIHELIELSPFAVNVIDTPEFQRLRDLRQLGSTCYVFPSADHTRFSHSLGVYHLAKKALEGLQSRQPELEINTRDMECVTLAGLTHDLGHGPYSHLFDQFMRRRDPKWSHERCSGLLLDRLLTENNLWDRVENTGADVKFVQTLIKGNIEDAPNEKRFLFDIVANQTNSLDVDKLDYLARDAYSLNIRQTPNTTRLLEHARVFPESSNQWSPICYHHKVAWDAFQVYHMRYSLFRQVYTHGVVKVIDTMLMDAFKAADKVMRLTEGAMDIGTYSTMTDCIVRDIERHPNPTGDAGMAKAQVILAKVRRRQLYFSVLEVTVGVKSKGSTALSQMTEAEIVDGIVKTSIADGSPVPSAIVYVTKTKLDMAMKEQNPVNHMLFWSWSQHEPFRLKGEQVSLVIPGQFQEVVVQILTSSNDQLVRDSVRSAAAKFIESCDEGSRLKPTLAQCTPKNKMVTGDSRRDMAHVNPRNLFQTKLKITTNEIKRPRLDSSVNLDEAEIEADIARSPPMTPGLDDETAMPTESASVWRPGSTRGNRVLTAAQVPSAFNTPVR</sequence>
<dbReference type="AlphaFoldDB" id="A0A8J6E2P3"/>
<dbReference type="GO" id="GO:0005634">
    <property type="term" value="C:nucleus"/>
    <property type="evidence" value="ECO:0007669"/>
    <property type="project" value="TreeGrafter"/>
</dbReference>
<evidence type="ECO:0000313" key="3">
    <source>
        <dbReference type="EMBL" id="KAG9394928.1"/>
    </source>
</evidence>
<dbReference type="SMART" id="SM00471">
    <property type="entry name" value="HDc"/>
    <property type="match status" value="1"/>
</dbReference>
<evidence type="ECO:0000259" key="2">
    <source>
        <dbReference type="SMART" id="SM00471"/>
    </source>
</evidence>
<dbReference type="InterPro" id="IPR003607">
    <property type="entry name" value="HD/PDEase_dom"/>
</dbReference>
<dbReference type="InterPro" id="IPR050135">
    <property type="entry name" value="dGTPase-like"/>
</dbReference>
<dbReference type="InterPro" id="IPR006674">
    <property type="entry name" value="HD_domain"/>
</dbReference>
<dbReference type="SUPFAM" id="SSF109604">
    <property type="entry name" value="HD-domain/PDEase-like"/>
    <property type="match status" value="1"/>
</dbReference>
<dbReference type="GO" id="GO:0008832">
    <property type="term" value="F:dGTPase activity"/>
    <property type="evidence" value="ECO:0007669"/>
    <property type="project" value="TreeGrafter"/>
</dbReference>
<comment type="caution">
    <text evidence="3">The sequence shown here is derived from an EMBL/GenBank/DDBJ whole genome shotgun (WGS) entry which is preliminary data.</text>
</comment>
<dbReference type="PANTHER" id="PTHR11373">
    <property type="entry name" value="DEOXYNUCLEOSIDE TRIPHOSPHATE TRIPHOSPHOHYDROLASE"/>
    <property type="match status" value="1"/>
</dbReference>
<dbReference type="CDD" id="cd00077">
    <property type="entry name" value="HDc"/>
    <property type="match status" value="1"/>
</dbReference>
<feature type="region of interest" description="Disordered" evidence="1">
    <location>
        <begin position="530"/>
        <end position="577"/>
    </location>
</feature>
<dbReference type="Pfam" id="PF01966">
    <property type="entry name" value="HD"/>
    <property type="match status" value="1"/>
</dbReference>
<proteinExistence type="predicted"/>
<gene>
    <name evidence="3" type="ORF">J8273_0136</name>
</gene>
<feature type="domain" description="HD/PDEase" evidence="2">
    <location>
        <begin position="65"/>
        <end position="212"/>
    </location>
</feature>
<dbReference type="Proteomes" id="UP000717585">
    <property type="component" value="Unassembled WGS sequence"/>
</dbReference>
<evidence type="ECO:0000256" key="1">
    <source>
        <dbReference type="SAM" id="MobiDB-lite"/>
    </source>
</evidence>
<organism evidence="3 4">
    <name type="scientific">Carpediemonas membranifera</name>
    <dbReference type="NCBI Taxonomy" id="201153"/>
    <lineage>
        <taxon>Eukaryota</taxon>
        <taxon>Metamonada</taxon>
        <taxon>Carpediemonas-like organisms</taxon>
        <taxon>Carpediemonas</taxon>
    </lineage>
</organism>
<accession>A0A8J6E2P3</accession>
<dbReference type="Gene3D" id="1.10.3210.10">
    <property type="entry name" value="Hypothetical protein af1432"/>
    <property type="match status" value="1"/>
</dbReference>
<dbReference type="GO" id="GO:0006203">
    <property type="term" value="P:dGTP catabolic process"/>
    <property type="evidence" value="ECO:0007669"/>
    <property type="project" value="TreeGrafter"/>
</dbReference>